<dbReference type="EMBL" id="QEYD01000002">
    <property type="protein sequence ID" value="PWE30901.1"/>
    <property type="molecule type" value="Genomic_DNA"/>
</dbReference>
<evidence type="ECO:0000313" key="2">
    <source>
        <dbReference type="EMBL" id="PWE30901.1"/>
    </source>
</evidence>
<keyword evidence="1" id="KW-1133">Transmembrane helix</keyword>
<proteinExistence type="predicted"/>
<dbReference type="GeneID" id="94364018"/>
<sequence>MTRNTQQALARQGRFASFLIAGTGIAWLLVLALGEELGWSQRTLAFFDLAAMASFAMALWLLFGVWRARRNNKE</sequence>
<dbReference type="AlphaFoldDB" id="A0A2U2CGD3"/>
<dbReference type="InterPro" id="IPR020308">
    <property type="entry name" value="Uncharacterised_Ynq1"/>
</dbReference>
<name>A0A2U2CGD3_9RHOB</name>
<dbReference type="Pfam" id="PF17272">
    <property type="entry name" value="DUF5337"/>
    <property type="match status" value="1"/>
</dbReference>
<feature type="transmembrane region" description="Helical" evidence="1">
    <location>
        <begin position="12"/>
        <end position="33"/>
    </location>
</feature>
<dbReference type="Proteomes" id="UP000244940">
    <property type="component" value="Unassembled WGS sequence"/>
</dbReference>
<organism evidence="2 3">
    <name type="scientific">Pararhodobacter marinus</name>
    <dbReference type="NCBI Taxonomy" id="2184063"/>
    <lineage>
        <taxon>Bacteria</taxon>
        <taxon>Pseudomonadati</taxon>
        <taxon>Pseudomonadota</taxon>
        <taxon>Alphaproteobacteria</taxon>
        <taxon>Rhodobacterales</taxon>
        <taxon>Paracoccaceae</taxon>
        <taxon>Pararhodobacter</taxon>
    </lineage>
</organism>
<keyword evidence="1" id="KW-0472">Membrane</keyword>
<reference evidence="2 3" key="1">
    <citation type="submission" date="2018-05" db="EMBL/GenBank/DDBJ databases">
        <title>Pararhodobacter marina sp. nov., isolated from deep-sea water of the Indian Ocean.</title>
        <authorList>
            <person name="Lai Q.Sr."/>
            <person name="Liu X."/>
            <person name="Shao Z."/>
        </authorList>
    </citation>
    <scope>NUCLEOTIDE SEQUENCE [LARGE SCALE GENOMIC DNA]</scope>
    <source>
        <strain evidence="2 3">CIC4N-9</strain>
    </source>
</reference>
<gene>
    <name evidence="2" type="ORF">C4N9_03875</name>
</gene>
<keyword evidence="1" id="KW-0812">Transmembrane</keyword>
<protein>
    <recommendedName>
        <fullName evidence="4">DUF5337 domain-containing protein</fullName>
    </recommendedName>
</protein>
<accession>A0A2U2CGD3</accession>
<dbReference type="OrthoDB" id="7658896at2"/>
<comment type="caution">
    <text evidence="2">The sequence shown here is derived from an EMBL/GenBank/DDBJ whole genome shotgun (WGS) entry which is preliminary data.</text>
</comment>
<feature type="transmembrane region" description="Helical" evidence="1">
    <location>
        <begin position="45"/>
        <end position="66"/>
    </location>
</feature>
<evidence type="ECO:0000256" key="1">
    <source>
        <dbReference type="SAM" id="Phobius"/>
    </source>
</evidence>
<keyword evidence="3" id="KW-1185">Reference proteome</keyword>
<evidence type="ECO:0000313" key="3">
    <source>
        <dbReference type="Proteomes" id="UP000244940"/>
    </source>
</evidence>
<dbReference type="RefSeq" id="WP_109531979.1">
    <property type="nucleotide sequence ID" value="NZ_CAXPUO010000016.1"/>
</dbReference>
<evidence type="ECO:0008006" key="4">
    <source>
        <dbReference type="Google" id="ProtNLM"/>
    </source>
</evidence>